<sequence length="82" mass="9460">MLNTPFDSDGFQIVKTKRFSKNKQTKIPIKQNNFEKQEVSIDIEKSARRIQSAVEELRNSKYTEEALKAVPASLFTVSERLL</sequence>
<evidence type="ECO:0000313" key="2">
    <source>
        <dbReference type="RefSeq" id="XP_026753534.2"/>
    </source>
</evidence>
<name>A0A6J1WHY4_GALME</name>
<accession>A0A6J1WHY4</accession>
<keyword evidence="1" id="KW-1185">Reference proteome</keyword>
<organism evidence="1 2">
    <name type="scientific">Galleria mellonella</name>
    <name type="common">Greater wax moth</name>
    <dbReference type="NCBI Taxonomy" id="7137"/>
    <lineage>
        <taxon>Eukaryota</taxon>
        <taxon>Metazoa</taxon>
        <taxon>Ecdysozoa</taxon>
        <taxon>Arthropoda</taxon>
        <taxon>Hexapoda</taxon>
        <taxon>Insecta</taxon>
        <taxon>Pterygota</taxon>
        <taxon>Neoptera</taxon>
        <taxon>Endopterygota</taxon>
        <taxon>Lepidoptera</taxon>
        <taxon>Glossata</taxon>
        <taxon>Ditrysia</taxon>
        <taxon>Pyraloidea</taxon>
        <taxon>Pyralidae</taxon>
        <taxon>Galleriinae</taxon>
        <taxon>Galleria</taxon>
    </lineage>
</organism>
<protein>
    <submittedName>
        <fullName evidence="2">Uncharacterized protein LOC113513749 isoform X2</fullName>
    </submittedName>
</protein>
<evidence type="ECO:0000313" key="1">
    <source>
        <dbReference type="Proteomes" id="UP001652740"/>
    </source>
</evidence>
<reference evidence="2" key="1">
    <citation type="submission" date="2025-08" db="UniProtKB">
        <authorList>
            <consortium name="RefSeq"/>
        </authorList>
    </citation>
    <scope>IDENTIFICATION</scope>
    <source>
        <tissue evidence="2">Whole larvae</tissue>
    </source>
</reference>
<dbReference type="Proteomes" id="UP001652740">
    <property type="component" value="Unplaced"/>
</dbReference>
<gene>
    <name evidence="2" type="primary">LOC113513749</name>
</gene>
<dbReference type="RefSeq" id="XP_026753534.2">
    <property type="nucleotide sequence ID" value="XM_026897733.3"/>
</dbReference>
<dbReference type="AlphaFoldDB" id="A0A6J1WHY4"/>
<dbReference type="GeneID" id="113513749"/>
<proteinExistence type="predicted"/>